<reference evidence="1 2" key="1">
    <citation type="submission" date="2024-11" db="EMBL/GenBank/DDBJ databases">
        <authorList>
            <person name="Heng Y.C."/>
            <person name="Lim A.C.H."/>
            <person name="Lee J.K.Y."/>
            <person name="Kittelmann S."/>
        </authorList>
    </citation>
    <scope>NUCLEOTIDE SEQUENCE [LARGE SCALE GENOMIC DNA]</scope>
    <source>
        <strain evidence="1 2">WILCCON 0185</strain>
    </source>
</reference>
<sequence>MINSIKVNLNAVEAMLYFWQAVNDRENVSEMFIYDVTTMPGLTLAYDSEFNEESVRRALSAIKNREIFTSNNRKEGRFYNNNLWMMEDLEYTNLMVAPLKKLNLNSLLESLNIKHPNSIFQELEVIFSPLHLDEYLISDNKLIVNFFRVKPSDFDDNTFIGDKDLRTYLTEKLEEIINK</sequence>
<evidence type="ECO:0000313" key="1">
    <source>
        <dbReference type="EMBL" id="MFL0248178.1"/>
    </source>
</evidence>
<dbReference type="RefSeq" id="WP_406770606.1">
    <property type="nucleotide sequence ID" value="NZ_JBJHZZ010000013.1"/>
</dbReference>
<dbReference type="Proteomes" id="UP001623591">
    <property type="component" value="Unassembled WGS sequence"/>
</dbReference>
<name>A0ABW8T6R3_9CLOT</name>
<keyword evidence="2" id="KW-1185">Reference proteome</keyword>
<comment type="caution">
    <text evidence="1">The sequence shown here is derived from an EMBL/GenBank/DDBJ whole genome shotgun (WGS) entry which is preliminary data.</text>
</comment>
<accession>A0ABW8T6R3</accession>
<organism evidence="1 2">
    <name type="scientific">Candidatus Clostridium stratigraminis</name>
    <dbReference type="NCBI Taxonomy" id="3381661"/>
    <lineage>
        <taxon>Bacteria</taxon>
        <taxon>Bacillati</taxon>
        <taxon>Bacillota</taxon>
        <taxon>Clostridia</taxon>
        <taxon>Eubacteriales</taxon>
        <taxon>Clostridiaceae</taxon>
        <taxon>Clostridium</taxon>
    </lineage>
</organism>
<proteinExistence type="predicted"/>
<gene>
    <name evidence="1" type="ORF">ACJDUG_14550</name>
</gene>
<dbReference type="EMBL" id="JBJHZZ010000013">
    <property type="protein sequence ID" value="MFL0248178.1"/>
    <property type="molecule type" value="Genomic_DNA"/>
</dbReference>
<evidence type="ECO:0000313" key="2">
    <source>
        <dbReference type="Proteomes" id="UP001623591"/>
    </source>
</evidence>
<protein>
    <submittedName>
        <fullName evidence="1">Uncharacterized protein</fullName>
    </submittedName>
</protein>